<dbReference type="AlphaFoldDB" id="A0A7W0CAU1"/>
<sequence length="91" mass="10535">MRNTNKGSKRFVFRLTAPDAEEVCIGGDFNGWNPQKHHFKRKPGGFWEKAIMLQPGRHEYKFRVNGDWCIDPANNQLCDNIFGTRNNVIVV</sequence>
<keyword evidence="4" id="KW-1185">Reference proteome</keyword>
<evidence type="ECO:0000259" key="2">
    <source>
        <dbReference type="Pfam" id="PF16561"/>
    </source>
</evidence>
<dbReference type="InterPro" id="IPR014756">
    <property type="entry name" value="Ig_E-set"/>
</dbReference>
<organism evidence="3 4">
    <name type="scientific">Desulfosalsimonas propionicica</name>
    <dbReference type="NCBI Taxonomy" id="332175"/>
    <lineage>
        <taxon>Bacteria</taxon>
        <taxon>Pseudomonadati</taxon>
        <taxon>Thermodesulfobacteriota</taxon>
        <taxon>Desulfobacteria</taxon>
        <taxon>Desulfobacterales</taxon>
        <taxon>Desulfosalsimonadaceae</taxon>
        <taxon>Desulfosalsimonas</taxon>
    </lineage>
</organism>
<accession>A0A7W0CAU1</accession>
<proteinExistence type="inferred from homology"/>
<dbReference type="Proteomes" id="UP000525298">
    <property type="component" value="Unassembled WGS sequence"/>
</dbReference>
<evidence type="ECO:0000256" key="1">
    <source>
        <dbReference type="ARBA" id="ARBA00010926"/>
    </source>
</evidence>
<gene>
    <name evidence="3" type="ORF">HNR65_002683</name>
</gene>
<dbReference type="Gene3D" id="2.60.40.10">
    <property type="entry name" value="Immunoglobulins"/>
    <property type="match status" value="1"/>
</dbReference>
<dbReference type="EMBL" id="JACDUS010000008">
    <property type="protein sequence ID" value="MBA2882341.1"/>
    <property type="molecule type" value="Genomic_DNA"/>
</dbReference>
<name>A0A7W0CAU1_9BACT</name>
<dbReference type="InterPro" id="IPR050827">
    <property type="entry name" value="CRP1_MDG1_kinase"/>
</dbReference>
<dbReference type="PANTHER" id="PTHR10343:SF84">
    <property type="entry name" value="5'-AMP-ACTIVATED PROTEIN KINASE SUBUNIT BETA-1"/>
    <property type="match status" value="1"/>
</dbReference>
<evidence type="ECO:0000313" key="4">
    <source>
        <dbReference type="Proteomes" id="UP000525298"/>
    </source>
</evidence>
<dbReference type="InterPro" id="IPR013783">
    <property type="entry name" value="Ig-like_fold"/>
</dbReference>
<dbReference type="CDD" id="cd02859">
    <property type="entry name" value="E_set_AMPKbeta_like_N"/>
    <property type="match status" value="1"/>
</dbReference>
<dbReference type="PANTHER" id="PTHR10343">
    <property type="entry name" value="5'-AMP-ACTIVATED PROTEIN KINASE , BETA SUBUNIT"/>
    <property type="match status" value="1"/>
</dbReference>
<dbReference type="InterPro" id="IPR032640">
    <property type="entry name" value="AMPK1_CBM"/>
</dbReference>
<dbReference type="Pfam" id="PF16561">
    <property type="entry name" value="AMPK1_CBM"/>
    <property type="match status" value="1"/>
</dbReference>
<dbReference type="RefSeq" id="WP_181551976.1">
    <property type="nucleotide sequence ID" value="NZ_JACDUS010000008.1"/>
</dbReference>
<comment type="similarity">
    <text evidence="1">Belongs to the 5'-AMP-activated protein kinase beta subunit family.</text>
</comment>
<comment type="caution">
    <text evidence="3">The sequence shown here is derived from an EMBL/GenBank/DDBJ whole genome shotgun (WGS) entry which is preliminary data.</text>
</comment>
<protein>
    <submittedName>
        <fullName evidence="3">1,4-alpha-glucan branching enzyme</fullName>
    </submittedName>
</protein>
<reference evidence="3 4" key="1">
    <citation type="submission" date="2020-07" db="EMBL/GenBank/DDBJ databases">
        <title>Genomic Encyclopedia of Type Strains, Phase IV (KMG-IV): sequencing the most valuable type-strain genomes for metagenomic binning, comparative biology and taxonomic classification.</title>
        <authorList>
            <person name="Goeker M."/>
        </authorList>
    </citation>
    <scope>NUCLEOTIDE SEQUENCE [LARGE SCALE GENOMIC DNA]</scope>
    <source>
        <strain evidence="3 4">DSM 17721</strain>
    </source>
</reference>
<evidence type="ECO:0000313" key="3">
    <source>
        <dbReference type="EMBL" id="MBA2882341.1"/>
    </source>
</evidence>
<dbReference type="SUPFAM" id="SSF81296">
    <property type="entry name" value="E set domains"/>
    <property type="match status" value="1"/>
</dbReference>
<feature type="domain" description="AMP-activated protein kinase glycogen-binding" evidence="2">
    <location>
        <begin position="19"/>
        <end position="91"/>
    </location>
</feature>